<accession>M8BUZ2</accession>
<evidence type="ECO:0000313" key="1">
    <source>
        <dbReference type="EnsemblPlants" id="EMT10639"/>
    </source>
</evidence>
<dbReference type="AlphaFoldDB" id="M8BUZ2"/>
<sequence length="258" mass="26274">MAPTPSFLFGAAPAATACAAAASTAVATSTPPPPPPCLEAVAANLQAQGNSVVLQHHHDYLPAFDAATGSRYYSPLLVPAAARPSGAAAAGSRRRPLRPGRGARAAVLHGPLGPHGGVRPGGPWPPAAAPGAGARAPFMPKHHLASGVLLRLLPPRGPTLRPLLQDRGTRAPAAGTTDAPYYSIYDLAATLTAARKETAGEGFLVAAEGRKEVREIEFFPTRVTSHGGPDEAELRRTPPSSSSPSGAVGGSLDLSLRL</sequence>
<organism evidence="1">
    <name type="scientific">Aegilops tauschii</name>
    <name type="common">Tausch's goatgrass</name>
    <name type="synonym">Aegilops squarrosa</name>
    <dbReference type="NCBI Taxonomy" id="37682"/>
    <lineage>
        <taxon>Eukaryota</taxon>
        <taxon>Viridiplantae</taxon>
        <taxon>Streptophyta</taxon>
        <taxon>Embryophyta</taxon>
        <taxon>Tracheophyta</taxon>
        <taxon>Spermatophyta</taxon>
        <taxon>Magnoliopsida</taxon>
        <taxon>Liliopsida</taxon>
        <taxon>Poales</taxon>
        <taxon>Poaceae</taxon>
        <taxon>BOP clade</taxon>
        <taxon>Pooideae</taxon>
        <taxon>Triticodae</taxon>
        <taxon>Triticeae</taxon>
        <taxon>Triticinae</taxon>
        <taxon>Aegilops</taxon>
    </lineage>
</organism>
<proteinExistence type="predicted"/>
<protein>
    <submittedName>
        <fullName evidence="1">Uncharacterized protein</fullName>
    </submittedName>
</protein>
<reference evidence="1" key="1">
    <citation type="submission" date="2015-06" db="UniProtKB">
        <authorList>
            <consortium name="EnsemblPlants"/>
        </authorList>
    </citation>
    <scope>IDENTIFICATION</scope>
</reference>
<dbReference type="EnsemblPlants" id="EMT10639">
    <property type="protein sequence ID" value="EMT10639"/>
    <property type="gene ID" value="F775_42331"/>
</dbReference>
<name>M8BUZ2_AEGTA</name>